<name>A0ABV9Q941_9BACL</name>
<keyword evidence="2" id="KW-0813">Transport</keyword>
<evidence type="ECO:0000256" key="6">
    <source>
        <dbReference type="SAM" id="Phobius"/>
    </source>
</evidence>
<keyword evidence="3 6" id="KW-0812">Transmembrane</keyword>
<feature type="transmembrane region" description="Helical" evidence="6">
    <location>
        <begin position="218"/>
        <end position="235"/>
    </location>
</feature>
<sequence>MEQASNAKRIVPWIFYIIFFGVLNETVFNVSTPNIAAQFNLLPAGVSWVITIFIIFFGMGSVIYGKLSDIYSIKKLIVVGILIYNIGSILGFVFQSSYPLVIVCRAIQGAGASAIPALVMVVVARYFSPEERGKLFGILTSTVSFSIGIGPVLGGFIAETFHWSYLFLIPLFTLVAIPSFRKWLPEQEAGQGKLDVLGTFLLGIGISSLVLYLTEADLPYLLISVVLIVWFVIHIRRSPHPFVDPDLFANRLYSNGLVIGFIIFSTVFGILFIIPLMLNKVYHLDPDAIGLVMFPGAISGVIFGTVGGNLTAKKGSHFVVYIGLALIISSMLCFSTLIGFPIWLIGACLLLMYIGFSFMQTALAESITSIMPVERMGVGMGFYNLTAFISGAVGTALIARLMNLSALNVRINPFVADPLGHVYSNLFILFGFILLVGGCLYFWSFGRAGRYQRGDQPVG</sequence>
<evidence type="ECO:0000256" key="1">
    <source>
        <dbReference type="ARBA" id="ARBA00004651"/>
    </source>
</evidence>
<dbReference type="Gene3D" id="1.20.1250.20">
    <property type="entry name" value="MFS general substrate transporter like domains"/>
    <property type="match status" value="1"/>
</dbReference>
<evidence type="ECO:0000313" key="8">
    <source>
        <dbReference type="EMBL" id="MFC4769772.1"/>
    </source>
</evidence>
<dbReference type="InterPro" id="IPR011701">
    <property type="entry name" value="MFS"/>
</dbReference>
<accession>A0ABV9Q941</accession>
<protein>
    <submittedName>
        <fullName evidence="8">MFS transporter</fullName>
    </submittedName>
</protein>
<comment type="caution">
    <text evidence="8">The sequence shown here is derived from an EMBL/GenBank/DDBJ whole genome shotgun (WGS) entry which is preliminary data.</text>
</comment>
<reference evidence="9" key="1">
    <citation type="journal article" date="2019" name="Int. J. Syst. Evol. Microbiol.">
        <title>The Global Catalogue of Microorganisms (GCM) 10K type strain sequencing project: providing services to taxonomists for standard genome sequencing and annotation.</title>
        <authorList>
            <consortium name="The Broad Institute Genomics Platform"/>
            <consortium name="The Broad Institute Genome Sequencing Center for Infectious Disease"/>
            <person name="Wu L."/>
            <person name="Ma J."/>
        </authorList>
    </citation>
    <scope>NUCLEOTIDE SEQUENCE [LARGE SCALE GENOMIC DNA]</scope>
    <source>
        <strain evidence="9">WYCCWR 12678</strain>
    </source>
</reference>
<dbReference type="EMBL" id="JBHSHC010000143">
    <property type="protein sequence ID" value="MFC4769772.1"/>
    <property type="molecule type" value="Genomic_DNA"/>
</dbReference>
<dbReference type="Gene3D" id="1.20.1720.10">
    <property type="entry name" value="Multidrug resistance protein D"/>
    <property type="match status" value="1"/>
</dbReference>
<dbReference type="InterPro" id="IPR020846">
    <property type="entry name" value="MFS_dom"/>
</dbReference>
<dbReference type="PROSITE" id="PS50850">
    <property type="entry name" value="MFS"/>
    <property type="match status" value="1"/>
</dbReference>
<evidence type="ECO:0000256" key="2">
    <source>
        <dbReference type="ARBA" id="ARBA00022448"/>
    </source>
</evidence>
<feature type="transmembrane region" description="Helical" evidence="6">
    <location>
        <begin position="422"/>
        <end position="443"/>
    </location>
</feature>
<feature type="transmembrane region" description="Helical" evidence="6">
    <location>
        <begin position="100"/>
        <end position="123"/>
    </location>
</feature>
<feature type="transmembrane region" description="Helical" evidence="6">
    <location>
        <begin position="256"/>
        <end position="276"/>
    </location>
</feature>
<dbReference type="InterPro" id="IPR036259">
    <property type="entry name" value="MFS_trans_sf"/>
</dbReference>
<feature type="transmembrane region" description="Helical" evidence="6">
    <location>
        <begin position="135"/>
        <end position="157"/>
    </location>
</feature>
<dbReference type="Pfam" id="PF07690">
    <property type="entry name" value="MFS_1"/>
    <property type="match status" value="1"/>
</dbReference>
<dbReference type="PANTHER" id="PTHR42718:SF9">
    <property type="entry name" value="MAJOR FACILITATOR SUPERFAMILY MULTIDRUG TRANSPORTER MFSC"/>
    <property type="match status" value="1"/>
</dbReference>
<feature type="transmembrane region" description="Helical" evidence="6">
    <location>
        <begin position="288"/>
        <end position="306"/>
    </location>
</feature>
<evidence type="ECO:0000259" key="7">
    <source>
        <dbReference type="PROSITE" id="PS50850"/>
    </source>
</evidence>
<feature type="transmembrane region" description="Helical" evidence="6">
    <location>
        <begin position="318"/>
        <end position="344"/>
    </location>
</feature>
<keyword evidence="5 6" id="KW-0472">Membrane</keyword>
<feature type="transmembrane region" description="Helical" evidence="6">
    <location>
        <begin position="42"/>
        <end position="64"/>
    </location>
</feature>
<gene>
    <name evidence="8" type="ORF">ACFO8Q_20885</name>
</gene>
<feature type="transmembrane region" description="Helical" evidence="6">
    <location>
        <begin position="192"/>
        <end position="212"/>
    </location>
</feature>
<feature type="transmembrane region" description="Helical" evidence="6">
    <location>
        <begin position="76"/>
        <end position="94"/>
    </location>
</feature>
<dbReference type="SUPFAM" id="SSF103473">
    <property type="entry name" value="MFS general substrate transporter"/>
    <property type="match status" value="1"/>
</dbReference>
<dbReference type="PRINTS" id="PR01036">
    <property type="entry name" value="TCRTETB"/>
</dbReference>
<evidence type="ECO:0000256" key="4">
    <source>
        <dbReference type="ARBA" id="ARBA00022989"/>
    </source>
</evidence>
<organism evidence="8 9">
    <name type="scientific">Effusibacillus consociatus</name>
    <dbReference type="NCBI Taxonomy" id="1117041"/>
    <lineage>
        <taxon>Bacteria</taxon>
        <taxon>Bacillati</taxon>
        <taxon>Bacillota</taxon>
        <taxon>Bacilli</taxon>
        <taxon>Bacillales</taxon>
        <taxon>Alicyclobacillaceae</taxon>
        <taxon>Effusibacillus</taxon>
    </lineage>
</organism>
<dbReference type="RefSeq" id="WP_380028675.1">
    <property type="nucleotide sequence ID" value="NZ_JBHSHC010000143.1"/>
</dbReference>
<keyword evidence="9" id="KW-1185">Reference proteome</keyword>
<feature type="transmembrane region" description="Helical" evidence="6">
    <location>
        <begin position="350"/>
        <end position="370"/>
    </location>
</feature>
<dbReference type="PANTHER" id="PTHR42718">
    <property type="entry name" value="MAJOR FACILITATOR SUPERFAMILY MULTIDRUG TRANSPORTER MFSC"/>
    <property type="match status" value="1"/>
</dbReference>
<evidence type="ECO:0000256" key="3">
    <source>
        <dbReference type="ARBA" id="ARBA00022692"/>
    </source>
</evidence>
<evidence type="ECO:0000313" key="9">
    <source>
        <dbReference type="Proteomes" id="UP001596002"/>
    </source>
</evidence>
<feature type="transmembrane region" description="Helical" evidence="6">
    <location>
        <begin position="163"/>
        <end position="180"/>
    </location>
</feature>
<feature type="domain" description="Major facilitator superfamily (MFS) profile" evidence="7">
    <location>
        <begin position="10"/>
        <end position="449"/>
    </location>
</feature>
<dbReference type="CDD" id="cd17321">
    <property type="entry name" value="MFS_MMR_MDR_like"/>
    <property type="match status" value="1"/>
</dbReference>
<feature type="transmembrane region" description="Helical" evidence="6">
    <location>
        <begin position="12"/>
        <end position="30"/>
    </location>
</feature>
<comment type="subcellular location">
    <subcellularLocation>
        <location evidence="1">Cell membrane</location>
        <topology evidence="1">Multi-pass membrane protein</topology>
    </subcellularLocation>
</comment>
<evidence type="ECO:0000256" key="5">
    <source>
        <dbReference type="ARBA" id="ARBA00023136"/>
    </source>
</evidence>
<dbReference type="Proteomes" id="UP001596002">
    <property type="component" value="Unassembled WGS sequence"/>
</dbReference>
<feature type="transmembrane region" description="Helical" evidence="6">
    <location>
        <begin position="382"/>
        <end position="402"/>
    </location>
</feature>
<keyword evidence="4 6" id="KW-1133">Transmembrane helix</keyword>
<proteinExistence type="predicted"/>